<accession>A0A1I5A6W6</accession>
<protein>
    <submittedName>
        <fullName evidence="2">Uncharacterized protein</fullName>
    </submittedName>
</protein>
<sequence>MKKIVKFIKVAKDIFIILGIPVLFYYAYQIHNEQINSKNIQIELLHTKIGMLEENQINNVWDKYKSLKEYNEELQADLEKVSHLKDSLQDFIENSKNKGLFLNREQVTNIYKGLKSSEYYKKRCLALEAQIREKLIKHQKLQEEFLKMK</sequence>
<dbReference type="AlphaFoldDB" id="A0A1I5A6W6"/>
<keyword evidence="1" id="KW-1133">Transmembrane helix</keyword>
<keyword evidence="3" id="KW-1185">Reference proteome</keyword>
<dbReference type="Proteomes" id="UP000182961">
    <property type="component" value="Unassembled WGS sequence"/>
</dbReference>
<proteinExistence type="predicted"/>
<dbReference type="RefSeq" id="WP_024982752.1">
    <property type="nucleotide sequence ID" value="NZ_FOUT01000028.1"/>
</dbReference>
<dbReference type="EMBL" id="FOUT01000028">
    <property type="protein sequence ID" value="SFN58222.1"/>
    <property type="molecule type" value="Genomic_DNA"/>
</dbReference>
<keyword evidence="1" id="KW-0472">Membrane</keyword>
<reference evidence="3" key="1">
    <citation type="submission" date="2016-10" db="EMBL/GenBank/DDBJ databases">
        <authorList>
            <person name="Varghese N."/>
            <person name="Submissions S."/>
        </authorList>
    </citation>
    <scope>NUCLEOTIDE SEQUENCE [LARGE SCALE GENOMIC DNA]</scope>
    <source>
        <strain evidence="3">DSM 4002</strain>
    </source>
</reference>
<organism evidence="2 3">
    <name type="scientific">Flavobacterium succinicans</name>
    <dbReference type="NCBI Taxonomy" id="29536"/>
    <lineage>
        <taxon>Bacteria</taxon>
        <taxon>Pseudomonadati</taxon>
        <taxon>Bacteroidota</taxon>
        <taxon>Flavobacteriia</taxon>
        <taxon>Flavobacteriales</taxon>
        <taxon>Flavobacteriaceae</taxon>
        <taxon>Flavobacterium</taxon>
    </lineage>
</organism>
<feature type="transmembrane region" description="Helical" evidence="1">
    <location>
        <begin position="7"/>
        <end position="28"/>
    </location>
</feature>
<evidence type="ECO:0000313" key="3">
    <source>
        <dbReference type="Proteomes" id="UP000182961"/>
    </source>
</evidence>
<keyword evidence="1" id="KW-0812">Transmembrane</keyword>
<name>A0A1I5A6W6_9FLAO</name>
<gene>
    <name evidence="2" type="ORF">SAMN05444143_1282</name>
</gene>
<evidence type="ECO:0000313" key="2">
    <source>
        <dbReference type="EMBL" id="SFN58222.1"/>
    </source>
</evidence>
<evidence type="ECO:0000256" key="1">
    <source>
        <dbReference type="SAM" id="Phobius"/>
    </source>
</evidence>